<keyword evidence="2" id="KW-0663">Pyridoxal phosphate</keyword>
<dbReference type="EMBL" id="CP015108">
    <property type="protein sequence ID" value="ARF13559.1"/>
    <property type="molecule type" value="Genomic_DNA"/>
</dbReference>
<gene>
    <name evidence="4" type="ORF">SporoS204_04920</name>
</gene>
<dbReference type="InterPro" id="IPR015424">
    <property type="entry name" value="PyrdxlP-dep_Trfase"/>
</dbReference>
<dbReference type="Gene3D" id="3.40.630.30">
    <property type="match status" value="1"/>
</dbReference>
<dbReference type="InterPro" id="IPR015421">
    <property type="entry name" value="PyrdxlP-dep_Trfase_major"/>
</dbReference>
<dbReference type="PANTHER" id="PTHR21152">
    <property type="entry name" value="AMINOTRANSFERASE CLASS V"/>
    <property type="match status" value="1"/>
</dbReference>
<name>A0ABM6JTV1_SPOUR</name>
<feature type="domain" description="N-acetyltransferase" evidence="3">
    <location>
        <begin position="5"/>
        <end position="161"/>
    </location>
</feature>
<dbReference type="InterPro" id="IPR054597">
    <property type="entry name" value="FeeM_cat"/>
</dbReference>
<evidence type="ECO:0000313" key="5">
    <source>
        <dbReference type="Proteomes" id="UP000192486"/>
    </source>
</evidence>
<accession>A0ABM6JTV1</accession>
<dbReference type="Pfam" id="PF21926">
    <property type="entry name" value="FeeM"/>
    <property type="match status" value="1"/>
</dbReference>
<protein>
    <recommendedName>
        <fullName evidence="3">N-acetyltransferase domain-containing protein</fullName>
    </recommendedName>
</protein>
<evidence type="ECO:0000313" key="4">
    <source>
        <dbReference type="EMBL" id="ARF13559.1"/>
    </source>
</evidence>
<proteinExistence type="predicted"/>
<reference evidence="4 5" key="1">
    <citation type="submission" date="2016-04" db="EMBL/GenBank/DDBJ databases">
        <title>Comparative Genomics and Epigenetics of Sporosarcina ureae.</title>
        <authorList>
            <person name="Oliver A.S."/>
            <person name="Cooper K.K."/>
        </authorList>
    </citation>
    <scope>NUCLEOTIDE SEQUENCE [LARGE SCALE GENOMIC DNA]</scope>
    <source>
        <strain evidence="4 5">S204</strain>
    </source>
</reference>
<dbReference type="Gene3D" id="3.40.640.10">
    <property type="entry name" value="Type I PLP-dependent aspartate aminotransferase-like (Major domain)"/>
    <property type="match status" value="1"/>
</dbReference>
<evidence type="ECO:0000256" key="2">
    <source>
        <dbReference type="ARBA" id="ARBA00022898"/>
    </source>
</evidence>
<dbReference type="InterPro" id="IPR000192">
    <property type="entry name" value="Aminotrans_V_dom"/>
</dbReference>
<dbReference type="Proteomes" id="UP000192486">
    <property type="component" value="Chromosome"/>
</dbReference>
<comment type="cofactor">
    <cofactor evidence="1">
        <name>pyridoxal 5'-phosphate</name>
        <dbReference type="ChEBI" id="CHEBI:597326"/>
    </cofactor>
</comment>
<dbReference type="InterPro" id="IPR000182">
    <property type="entry name" value="GNAT_dom"/>
</dbReference>
<dbReference type="Gene3D" id="3.90.1150.10">
    <property type="entry name" value="Aspartate Aminotransferase, domain 1"/>
    <property type="match status" value="1"/>
</dbReference>
<evidence type="ECO:0000256" key="1">
    <source>
        <dbReference type="ARBA" id="ARBA00001933"/>
    </source>
</evidence>
<keyword evidence="5" id="KW-1185">Reference proteome</keyword>
<dbReference type="Pfam" id="PF00266">
    <property type="entry name" value="Aminotran_5"/>
    <property type="match status" value="1"/>
</dbReference>
<dbReference type="InterPro" id="IPR016181">
    <property type="entry name" value="Acyl_CoA_acyltransferase"/>
</dbReference>
<sequence>MTYYYRLAVLPQDAERIHQLNYRAFVEEIPQHASNEQRLLVDPFHEENTYIVCLKENEIVGMLALRSARPFSLDKKIGPIEGWLEHKPQHPVEIRLLVVDRAHRRGRAFFGLMQGLVNWCKHAGYDAAVISGTVRELKLYHHMGFQPFADPVGTEEAKYVPMISSFAAYEKSAAKRLVAPTVNFLPGPPKIAENVKAAFANEAFSHRSAEYARLFATVKRQLLDLTGAKHVQLVQGTGTLANDAVAAQLSRIGGRGLIVVNGEFGQRLCDHAKRFGLVFDCLEQEWGEVLSIDQLAEQLDSQEYSWLWMVHCETSTGVLHDLEKITALCRARAVRIAVDCASSVGTVPVNFRDVDFASSVSGKGLASYAGLGLVFHQDVIEPDETIPRYLDLGQYEKYEGIPYTQSSNIVVALHQSLDNILLDPPQRFQRIRYCADRLREGVEEMGVEVLASKECANPGILTFVLPKGKSSKRLGDDLLLNGYRTHYESSYLQERNWLQVATMNEPSDEEMERFLELLRCLLGVG</sequence>
<dbReference type="InterPro" id="IPR015422">
    <property type="entry name" value="PyrdxlP-dep_Trfase_small"/>
</dbReference>
<dbReference type="SUPFAM" id="SSF53383">
    <property type="entry name" value="PLP-dependent transferases"/>
    <property type="match status" value="1"/>
</dbReference>
<evidence type="ECO:0000259" key="3">
    <source>
        <dbReference type="PROSITE" id="PS51186"/>
    </source>
</evidence>
<dbReference type="SUPFAM" id="SSF55729">
    <property type="entry name" value="Acyl-CoA N-acyltransferases (Nat)"/>
    <property type="match status" value="1"/>
</dbReference>
<dbReference type="RefSeq" id="WP_029054490.1">
    <property type="nucleotide sequence ID" value="NZ_CP015108.1"/>
</dbReference>
<dbReference type="PANTHER" id="PTHR21152:SF40">
    <property type="entry name" value="ALANINE--GLYOXYLATE AMINOTRANSFERASE"/>
    <property type="match status" value="1"/>
</dbReference>
<dbReference type="PROSITE" id="PS51186">
    <property type="entry name" value="GNAT"/>
    <property type="match status" value="1"/>
</dbReference>
<organism evidence="4 5">
    <name type="scientific">Sporosarcina ureae</name>
    <dbReference type="NCBI Taxonomy" id="1571"/>
    <lineage>
        <taxon>Bacteria</taxon>
        <taxon>Bacillati</taxon>
        <taxon>Bacillota</taxon>
        <taxon>Bacilli</taxon>
        <taxon>Bacillales</taxon>
        <taxon>Caryophanaceae</taxon>
        <taxon>Sporosarcina</taxon>
    </lineage>
</organism>